<reference evidence="1 2" key="1">
    <citation type="submission" date="2015-09" db="EMBL/GenBank/DDBJ databases">
        <title>Genome sequence of Oxobacter pfennigii DSM 3222.</title>
        <authorList>
            <person name="Poehlein A."/>
            <person name="Bengelsdorf F.R."/>
            <person name="Schiel-Bengelsdorf B."/>
            <person name="Duerre P."/>
            <person name="Daniel R."/>
        </authorList>
    </citation>
    <scope>NUCLEOTIDE SEQUENCE [LARGE SCALE GENOMIC DNA]</scope>
    <source>
        <strain evidence="1 2">DSM 3222</strain>
    </source>
</reference>
<protein>
    <recommendedName>
        <fullName evidence="3">Winged helix-turn helix domain-containing protein</fullName>
    </recommendedName>
</protein>
<dbReference type="STRING" id="36849.OXPF_02660"/>
<accession>A0A0P8WDR3</accession>
<name>A0A0P8WDR3_9CLOT</name>
<proteinExistence type="predicted"/>
<dbReference type="InterPro" id="IPR009057">
    <property type="entry name" value="Homeodomain-like_sf"/>
</dbReference>
<dbReference type="AlphaFoldDB" id="A0A0P8WDR3"/>
<comment type="caution">
    <text evidence="1">The sequence shown here is derived from an EMBL/GenBank/DDBJ whole genome shotgun (WGS) entry which is preliminary data.</text>
</comment>
<dbReference type="EMBL" id="LKET01000014">
    <property type="protein sequence ID" value="KPU46156.1"/>
    <property type="molecule type" value="Genomic_DNA"/>
</dbReference>
<dbReference type="SUPFAM" id="SSF46689">
    <property type="entry name" value="Homeodomain-like"/>
    <property type="match status" value="1"/>
</dbReference>
<dbReference type="Proteomes" id="UP000050326">
    <property type="component" value="Unassembled WGS sequence"/>
</dbReference>
<evidence type="ECO:0008006" key="3">
    <source>
        <dbReference type="Google" id="ProtNLM"/>
    </source>
</evidence>
<sequence>MYRLPLFALIYNTDDEIDLIREKLHQDKSKRMRIRYLVILSHLHGHQNIDIAITLGLCPHTVGTYIRKYKRGGLENLVPAPIPGAPRMLTKDQERQIIELLTTKTPKEAGFPHKKNWNSLLVMEWIKNNFGIKYSHSGMVYALGRLSIKFSKSKSLCTDSGIFIKQSEKIAN</sequence>
<dbReference type="OrthoDB" id="1908912at2"/>
<gene>
    <name evidence="1" type="ORF">OXPF_02660</name>
</gene>
<evidence type="ECO:0000313" key="2">
    <source>
        <dbReference type="Proteomes" id="UP000050326"/>
    </source>
</evidence>
<organism evidence="1 2">
    <name type="scientific">Oxobacter pfennigii</name>
    <dbReference type="NCBI Taxonomy" id="36849"/>
    <lineage>
        <taxon>Bacteria</taxon>
        <taxon>Bacillati</taxon>
        <taxon>Bacillota</taxon>
        <taxon>Clostridia</taxon>
        <taxon>Eubacteriales</taxon>
        <taxon>Clostridiaceae</taxon>
        <taxon>Oxobacter</taxon>
    </lineage>
</organism>
<dbReference type="RefSeq" id="WP_054873412.1">
    <property type="nucleotide sequence ID" value="NZ_LKET01000014.1"/>
</dbReference>
<evidence type="ECO:0000313" key="1">
    <source>
        <dbReference type="EMBL" id="KPU46156.1"/>
    </source>
</evidence>
<keyword evidence="2" id="KW-1185">Reference proteome</keyword>
<dbReference type="Pfam" id="PF13565">
    <property type="entry name" value="HTH_32"/>
    <property type="match status" value="1"/>
</dbReference>